<dbReference type="InterPro" id="IPR055571">
    <property type="entry name" value="DUF7147"/>
</dbReference>
<dbReference type="RefSeq" id="WP_251604950.1">
    <property type="nucleotide sequence ID" value="NZ_JAMQJY010000001.1"/>
</dbReference>
<dbReference type="EMBL" id="JAMQJY010000001">
    <property type="protein sequence ID" value="MCM2674842.1"/>
    <property type="molecule type" value="Genomic_DNA"/>
</dbReference>
<name>A0ABT0XG23_9BACI</name>
<proteinExistence type="predicted"/>
<dbReference type="GO" id="GO:0016301">
    <property type="term" value="F:kinase activity"/>
    <property type="evidence" value="ECO:0007669"/>
    <property type="project" value="UniProtKB-KW"/>
</dbReference>
<comment type="caution">
    <text evidence="2">The sequence shown here is derived from an EMBL/GenBank/DDBJ whole genome shotgun (WGS) entry which is preliminary data.</text>
</comment>
<keyword evidence="2" id="KW-0808">Transferase</keyword>
<dbReference type="Pfam" id="PF23648">
    <property type="entry name" value="DUF7147"/>
    <property type="match status" value="1"/>
</dbReference>
<feature type="domain" description="DUF7147" evidence="1">
    <location>
        <begin position="1"/>
        <end position="125"/>
    </location>
</feature>
<gene>
    <name evidence="2" type="ORF">NDM98_04525</name>
</gene>
<dbReference type="Proteomes" id="UP001203665">
    <property type="component" value="Unassembled WGS sequence"/>
</dbReference>
<keyword evidence="2" id="KW-0418">Kinase</keyword>
<protein>
    <submittedName>
        <fullName evidence="2">Methylthioribose kinase</fullName>
    </submittedName>
</protein>
<evidence type="ECO:0000313" key="2">
    <source>
        <dbReference type="EMBL" id="MCM2674842.1"/>
    </source>
</evidence>
<keyword evidence="3" id="KW-1185">Reference proteome</keyword>
<evidence type="ECO:0000313" key="3">
    <source>
        <dbReference type="Proteomes" id="UP001203665"/>
    </source>
</evidence>
<accession>A0ABT0XG23</accession>
<evidence type="ECO:0000259" key="1">
    <source>
        <dbReference type="Pfam" id="PF23648"/>
    </source>
</evidence>
<reference evidence="2" key="1">
    <citation type="submission" date="2022-06" db="EMBL/GenBank/DDBJ databases">
        <title>Alkalicoccobacillus porphyridii sp. nov., isolated from a marine red alga, Porphyridium purpureum and reclassification of Shouchella plakortidis and Shouchella gibsonii as Alkalicoccobacillus plakortidis comb. nov. and Alkalicoccobacillus gibsonii comb. nov.</title>
        <authorList>
            <person name="Kim K.H."/>
            <person name="Lee J.K."/>
            <person name="Han D.M."/>
            <person name="Baek J.H."/>
            <person name="Jeon C.O."/>
        </authorList>
    </citation>
    <scope>NUCLEOTIDE SEQUENCE</scope>
    <source>
        <strain evidence="2">DSM 19153</strain>
    </source>
</reference>
<sequence length="130" mass="15255">MIQRFIELGEGYGDFYELIELALSNKQRVHHLIQIETTIKEQKRASLAVVLQPATKAGFMPIYFCREGISIHSERVSERIRVFNELAETIHKKIRYLEVRPSADFPEKDLYQQYLIGVLRVNHCIPPLNW</sequence>
<organism evidence="2 3">
    <name type="scientific">Alkalicoccobacillus plakortidis</name>
    <dbReference type="NCBI Taxonomy" id="444060"/>
    <lineage>
        <taxon>Bacteria</taxon>
        <taxon>Bacillati</taxon>
        <taxon>Bacillota</taxon>
        <taxon>Bacilli</taxon>
        <taxon>Bacillales</taxon>
        <taxon>Bacillaceae</taxon>
        <taxon>Alkalicoccobacillus</taxon>
    </lineage>
</organism>